<dbReference type="SUPFAM" id="SSF53474">
    <property type="entry name" value="alpha/beta-Hydrolases"/>
    <property type="match status" value="1"/>
</dbReference>
<keyword evidence="2" id="KW-0121">Carboxypeptidase</keyword>
<dbReference type="GO" id="GO:0006508">
    <property type="term" value="P:proteolysis"/>
    <property type="evidence" value="ECO:0007669"/>
    <property type="project" value="InterPro"/>
</dbReference>
<organism evidence="2">
    <name type="scientific">Sesamum latifolium</name>
    <dbReference type="NCBI Taxonomy" id="2727402"/>
    <lineage>
        <taxon>Eukaryota</taxon>
        <taxon>Viridiplantae</taxon>
        <taxon>Streptophyta</taxon>
        <taxon>Embryophyta</taxon>
        <taxon>Tracheophyta</taxon>
        <taxon>Spermatophyta</taxon>
        <taxon>Magnoliopsida</taxon>
        <taxon>eudicotyledons</taxon>
        <taxon>Gunneridae</taxon>
        <taxon>Pentapetalae</taxon>
        <taxon>asterids</taxon>
        <taxon>lamiids</taxon>
        <taxon>Lamiales</taxon>
        <taxon>Pedaliaceae</taxon>
        <taxon>Sesamum</taxon>
    </lineage>
</organism>
<dbReference type="Pfam" id="PF00450">
    <property type="entry name" value="Peptidase_S10"/>
    <property type="match status" value="1"/>
</dbReference>
<keyword evidence="2" id="KW-0378">Hydrolase</keyword>
<evidence type="ECO:0000313" key="2">
    <source>
        <dbReference type="EMBL" id="KAL0433124.1"/>
    </source>
</evidence>
<dbReference type="GO" id="GO:0004185">
    <property type="term" value="F:serine-type carboxypeptidase activity"/>
    <property type="evidence" value="ECO:0007669"/>
    <property type="project" value="InterPro"/>
</dbReference>
<dbReference type="AlphaFoldDB" id="A0AAW2VW29"/>
<dbReference type="InterPro" id="IPR001563">
    <property type="entry name" value="Peptidase_S10"/>
</dbReference>
<comment type="caution">
    <text evidence="2">The sequence shown here is derived from an EMBL/GenBank/DDBJ whole genome shotgun (WGS) entry which is preliminary data.</text>
</comment>
<keyword evidence="2" id="KW-0645">Protease</keyword>
<reference evidence="2" key="2">
    <citation type="journal article" date="2024" name="Plant">
        <title>Genomic evolution and insights into agronomic trait innovations of Sesamum species.</title>
        <authorList>
            <person name="Miao H."/>
            <person name="Wang L."/>
            <person name="Qu L."/>
            <person name="Liu H."/>
            <person name="Sun Y."/>
            <person name="Le M."/>
            <person name="Wang Q."/>
            <person name="Wei S."/>
            <person name="Zheng Y."/>
            <person name="Lin W."/>
            <person name="Duan Y."/>
            <person name="Cao H."/>
            <person name="Xiong S."/>
            <person name="Wang X."/>
            <person name="Wei L."/>
            <person name="Li C."/>
            <person name="Ma Q."/>
            <person name="Ju M."/>
            <person name="Zhao R."/>
            <person name="Li G."/>
            <person name="Mu C."/>
            <person name="Tian Q."/>
            <person name="Mei H."/>
            <person name="Zhang T."/>
            <person name="Gao T."/>
            <person name="Zhang H."/>
        </authorList>
    </citation>
    <scope>NUCLEOTIDE SEQUENCE</scope>
    <source>
        <strain evidence="2">KEN1</strain>
    </source>
</reference>
<comment type="similarity">
    <text evidence="1">Belongs to the peptidase S10 family.</text>
</comment>
<protein>
    <submittedName>
        <fullName evidence="2">Serine carboxypeptidase-like 1</fullName>
    </submittedName>
</protein>
<accession>A0AAW2VW29</accession>
<sequence>MATPLQRDNAMMSLMNSVVMKYARWSWSWFLLFVLFINTQSAASHSIIKTLPGYHDDTLPFTLETGYIGVGEGDEKQIFYYYFFESERDPENDPLLWLTGGPGCSGLCGLAF</sequence>
<reference evidence="2" key="1">
    <citation type="submission" date="2020-06" db="EMBL/GenBank/DDBJ databases">
        <authorList>
            <person name="Li T."/>
            <person name="Hu X."/>
            <person name="Zhang T."/>
            <person name="Song X."/>
            <person name="Zhang H."/>
            <person name="Dai N."/>
            <person name="Sheng W."/>
            <person name="Hou X."/>
            <person name="Wei L."/>
        </authorList>
    </citation>
    <scope>NUCLEOTIDE SEQUENCE</scope>
    <source>
        <strain evidence="2">KEN1</strain>
        <tissue evidence="2">Leaf</tissue>
    </source>
</reference>
<name>A0AAW2VW29_9LAMI</name>
<evidence type="ECO:0000256" key="1">
    <source>
        <dbReference type="ARBA" id="ARBA00009431"/>
    </source>
</evidence>
<dbReference type="EMBL" id="JACGWN010000009">
    <property type="protein sequence ID" value="KAL0433124.1"/>
    <property type="molecule type" value="Genomic_DNA"/>
</dbReference>
<dbReference type="InterPro" id="IPR029058">
    <property type="entry name" value="AB_hydrolase_fold"/>
</dbReference>
<dbReference type="Gene3D" id="3.40.50.1820">
    <property type="entry name" value="alpha/beta hydrolase"/>
    <property type="match status" value="1"/>
</dbReference>
<gene>
    <name evidence="2" type="ORF">Slati_2646700</name>
</gene>
<proteinExistence type="inferred from homology"/>